<dbReference type="Gene3D" id="3.40.50.150">
    <property type="entry name" value="Vaccinia Virus protein VP39"/>
    <property type="match status" value="1"/>
</dbReference>
<dbReference type="STRING" id="133385.A0A2T9YKJ0"/>
<accession>A0A2T9YKJ0</accession>
<evidence type="ECO:0000313" key="2">
    <source>
        <dbReference type="Proteomes" id="UP000245383"/>
    </source>
</evidence>
<dbReference type="SUPFAM" id="SSF53335">
    <property type="entry name" value="S-adenosyl-L-methionine-dependent methyltransferases"/>
    <property type="match status" value="1"/>
</dbReference>
<dbReference type="InterPro" id="IPR029063">
    <property type="entry name" value="SAM-dependent_MTases_sf"/>
</dbReference>
<organism evidence="1 2">
    <name type="scientific">Smittium simulii</name>
    <dbReference type="NCBI Taxonomy" id="133385"/>
    <lineage>
        <taxon>Eukaryota</taxon>
        <taxon>Fungi</taxon>
        <taxon>Fungi incertae sedis</taxon>
        <taxon>Zoopagomycota</taxon>
        <taxon>Kickxellomycotina</taxon>
        <taxon>Harpellomycetes</taxon>
        <taxon>Harpellales</taxon>
        <taxon>Legeriomycetaceae</taxon>
        <taxon>Smittium</taxon>
    </lineage>
</organism>
<dbReference type="PANTHER" id="PTHR23290:SF0">
    <property type="entry name" value="RRNA N6-ADENOSINE-METHYLTRANSFERASE METTL5"/>
    <property type="match status" value="1"/>
</dbReference>
<dbReference type="CDD" id="cd02440">
    <property type="entry name" value="AdoMet_MTases"/>
    <property type="match status" value="1"/>
</dbReference>
<comment type="caution">
    <text evidence="1">The sequence shown here is derived from an EMBL/GenBank/DDBJ whole genome shotgun (WGS) entry which is preliminary data.</text>
</comment>
<proteinExistence type="predicted"/>
<dbReference type="Pfam" id="PF06325">
    <property type="entry name" value="PrmA"/>
    <property type="match status" value="1"/>
</dbReference>
<keyword evidence="2" id="KW-1185">Reference proteome</keyword>
<evidence type="ECO:0000313" key="1">
    <source>
        <dbReference type="EMBL" id="PVU92794.1"/>
    </source>
</evidence>
<dbReference type="PANTHER" id="PTHR23290">
    <property type="entry name" value="RRNA N6-ADENOSINE-METHYLTRANSFERASE METTL5"/>
    <property type="match status" value="1"/>
</dbReference>
<reference evidence="1 2" key="1">
    <citation type="journal article" date="2018" name="MBio">
        <title>Comparative Genomics Reveals the Core Gene Toolbox for the Fungus-Insect Symbiosis.</title>
        <authorList>
            <person name="Wang Y."/>
            <person name="Stata M."/>
            <person name="Wang W."/>
            <person name="Stajich J.E."/>
            <person name="White M.M."/>
            <person name="Moncalvo J.M."/>
        </authorList>
    </citation>
    <scope>NUCLEOTIDE SEQUENCE [LARGE SCALE GENOMIC DNA]</scope>
    <source>
        <strain evidence="1 2">SWE-8-4</strain>
    </source>
</reference>
<evidence type="ECO:0008006" key="3">
    <source>
        <dbReference type="Google" id="ProtNLM"/>
    </source>
</evidence>
<gene>
    <name evidence="1" type="ORF">BB561_003609</name>
</gene>
<dbReference type="InterPro" id="IPR051720">
    <property type="entry name" value="rRNA_MeTrfase/Polyamine_Synth"/>
</dbReference>
<protein>
    <recommendedName>
        <fullName evidence="3">Methyltransferase small domain-containing protein</fullName>
    </recommendedName>
</protein>
<name>A0A2T9YKJ0_9FUNG</name>
<dbReference type="Proteomes" id="UP000245383">
    <property type="component" value="Unassembled WGS sequence"/>
</dbReference>
<dbReference type="PROSITE" id="PS00092">
    <property type="entry name" value="N6_MTASE"/>
    <property type="match status" value="1"/>
</dbReference>
<dbReference type="AlphaFoldDB" id="A0A2T9YKJ0"/>
<sequence length="253" mass="28301">MALKLKQIESYLQEVESFGKRFLMDYILPSILIFQENKNPKLEFEQYPTTAHLAAQMLYTAQNSFDDIEGKAVADLGCGCGMLSIASAIVGASHITGLEIDNDAIEIFQSNVEEFDGMPPIDIINLNLMLKSIDICDQNSNSNHAKILESNMALLDKMEKRFDTVVMNPPFGTKPGNKGIDFVFLKIASFISNGAIYSLHKTSTRDYITKSAKKLGYTAQVIAKLKFDIPKMYSFHKKASVDVYVDFIRFAPI</sequence>
<dbReference type="GO" id="GO:0003676">
    <property type="term" value="F:nucleic acid binding"/>
    <property type="evidence" value="ECO:0007669"/>
    <property type="project" value="InterPro"/>
</dbReference>
<dbReference type="EMBL" id="MBFR01000149">
    <property type="protein sequence ID" value="PVU92794.1"/>
    <property type="molecule type" value="Genomic_DNA"/>
</dbReference>
<dbReference type="GO" id="GO:0008988">
    <property type="term" value="F:rRNA (adenine-N6-)-methyltransferase activity"/>
    <property type="evidence" value="ECO:0007669"/>
    <property type="project" value="TreeGrafter"/>
</dbReference>
<dbReference type="InterPro" id="IPR002052">
    <property type="entry name" value="DNA_methylase_N6_adenine_CS"/>
</dbReference>
<dbReference type="OrthoDB" id="7848332at2759"/>